<proteinExistence type="inferred from homology"/>
<dbReference type="InterPro" id="IPR036388">
    <property type="entry name" value="WH-like_DNA-bd_sf"/>
</dbReference>
<evidence type="ECO:0000256" key="2">
    <source>
        <dbReference type="ARBA" id="ARBA00023015"/>
    </source>
</evidence>
<sequence>MDSERTTSKHYKSSYMATPRRFLPSIAALRALEALDRLGSASAAADELALTQGAVSRQLQALERQLGVDLVRRDQKRLTLSPEAQTYAADIRQALNQIAQSTLRVQAAPLAGSLNLAILPAFGMRWLMPRLPEFARLHPDVTINMSTRLEPFNFVSEGFDAAIHFGTADWPGTQALLLKHEQMLPVCAPDLLEGRQISTPVDIAALPLLHIQTRPQAWQHWFESHDIALQDGLSGTMYDQFATITQAALHGLGVALMPDYLVEQDLATGRLIALHPTATESPGAYFLVWPEARAKDPALIKFRNWLAGQAQPEDPLPR</sequence>
<keyword evidence="4" id="KW-0804">Transcription</keyword>
<feature type="domain" description="HTH lysR-type" evidence="5">
    <location>
        <begin position="24"/>
        <end position="81"/>
    </location>
</feature>
<dbReference type="GO" id="GO:0043565">
    <property type="term" value="F:sequence-specific DNA binding"/>
    <property type="evidence" value="ECO:0007669"/>
    <property type="project" value="TreeGrafter"/>
</dbReference>
<dbReference type="Gene3D" id="3.40.190.10">
    <property type="entry name" value="Periplasmic binding protein-like II"/>
    <property type="match status" value="2"/>
</dbReference>
<dbReference type="GO" id="GO:0003700">
    <property type="term" value="F:DNA-binding transcription factor activity"/>
    <property type="evidence" value="ECO:0007669"/>
    <property type="project" value="InterPro"/>
</dbReference>
<dbReference type="InterPro" id="IPR000847">
    <property type="entry name" value="LysR_HTH_N"/>
</dbReference>
<keyword evidence="3" id="KW-0238">DNA-binding</keyword>
<dbReference type="AlphaFoldDB" id="A0A2I7L9X0"/>
<reference evidence="6 7" key="2">
    <citation type="journal article" date="2017" name="Genome Biol. Evol.">
        <title>Trajectories and Drivers of Genome Evolution in Surface-Associated Marine Phaeobacter.</title>
        <authorList>
            <person name="Freese H.M."/>
            <person name="Sikorski J."/>
            <person name="Bunk B."/>
            <person name="Scheuner C."/>
            <person name="Meier-Kolthoff J.P."/>
            <person name="Sproer C."/>
            <person name="Gram L."/>
            <person name="Overmann J."/>
        </authorList>
    </citation>
    <scope>NUCLEOTIDE SEQUENCE [LARGE SCALE GENOMIC DNA]</scope>
    <source>
        <strain evidence="6 7">P88</strain>
    </source>
</reference>
<dbReference type="GO" id="GO:0006351">
    <property type="term" value="P:DNA-templated transcription"/>
    <property type="evidence" value="ECO:0007669"/>
    <property type="project" value="TreeGrafter"/>
</dbReference>
<dbReference type="PANTHER" id="PTHR30537">
    <property type="entry name" value="HTH-TYPE TRANSCRIPTIONAL REGULATOR"/>
    <property type="match status" value="1"/>
</dbReference>
<dbReference type="EMBL" id="CP010725">
    <property type="protein sequence ID" value="AUQ99015.1"/>
    <property type="molecule type" value="Genomic_DNA"/>
</dbReference>
<evidence type="ECO:0000256" key="1">
    <source>
        <dbReference type="ARBA" id="ARBA00009437"/>
    </source>
</evidence>
<protein>
    <submittedName>
        <fullName evidence="6">Putative glycine cleavage system transcriptional activator</fullName>
    </submittedName>
</protein>
<evidence type="ECO:0000256" key="4">
    <source>
        <dbReference type="ARBA" id="ARBA00023163"/>
    </source>
</evidence>
<evidence type="ECO:0000313" key="6">
    <source>
        <dbReference type="EMBL" id="AUQ99015.1"/>
    </source>
</evidence>
<dbReference type="SUPFAM" id="SSF53850">
    <property type="entry name" value="Periplasmic binding protein-like II"/>
    <property type="match status" value="1"/>
</dbReference>
<dbReference type="InterPro" id="IPR005119">
    <property type="entry name" value="LysR_subst-bd"/>
</dbReference>
<dbReference type="Proteomes" id="UP000236447">
    <property type="component" value="Chromosome"/>
</dbReference>
<keyword evidence="2" id="KW-0805">Transcription regulation</keyword>
<evidence type="ECO:0000313" key="7">
    <source>
        <dbReference type="Proteomes" id="UP000236447"/>
    </source>
</evidence>
<organism evidence="6 7">
    <name type="scientific">Phaeobacter inhibens</name>
    <dbReference type="NCBI Taxonomy" id="221822"/>
    <lineage>
        <taxon>Bacteria</taxon>
        <taxon>Pseudomonadati</taxon>
        <taxon>Pseudomonadota</taxon>
        <taxon>Alphaproteobacteria</taxon>
        <taxon>Rhodobacterales</taxon>
        <taxon>Roseobacteraceae</taxon>
        <taxon>Phaeobacter</taxon>
    </lineage>
</organism>
<dbReference type="InterPro" id="IPR058163">
    <property type="entry name" value="LysR-type_TF_proteobact-type"/>
</dbReference>
<reference evidence="6 7" key="1">
    <citation type="journal article" date="2017" name="Front. Microbiol.">
        <title>Phaeobacter piscinae sp. nov., a species of the Roseobacter group and potential aquaculture probiont.</title>
        <authorList>
            <person name="Sonnenschein E.C."/>
            <person name="Phippen C.B.W."/>
            <person name="Nielsen K.F."/>
            <person name="Mateiu R.V."/>
            <person name="Melchiorsen J."/>
            <person name="Gram L."/>
            <person name="Overmann J."/>
            <person name="Freese H.M."/>
        </authorList>
    </citation>
    <scope>NUCLEOTIDE SEQUENCE [LARGE SCALE GENOMIC DNA]</scope>
    <source>
        <strain evidence="6 7">P88</strain>
    </source>
</reference>
<dbReference type="SUPFAM" id="SSF46785">
    <property type="entry name" value="Winged helix' DNA-binding domain"/>
    <property type="match status" value="1"/>
</dbReference>
<name>A0A2I7L9X0_9RHOB</name>
<dbReference type="Pfam" id="PF03466">
    <property type="entry name" value="LysR_substrate"/>
    <property type="match status" value="1"/>
</dbReference>
<accession>A0A2I7L9X0</accession>
<dbReference type="PANTHER" id="PTHR30537:SF26">
    <property type="entry name" value="GLYCINE CLEAVAGE SYSTEM TRANSCRIPTIONAL ACTIVATOR"/>
    <property type="match status" value="1"/>
</dbReference>
<dbReference type="Gene3D" id="1.10.10.10">
    <property type="entry name" value="Winged helix-like DNA-binding domain superfamily/Winged helix DNA-binding domain"/>
    <property type="match status" value="1"/>
</dbReference>
<gene>
    <name evidence="6" type="ORF">PhaeoP88_01640</name>
</gene>
<dbReference type="PROSITE" id="PS50931">
    <property type="entry name" value="HTH_LYSR"/>
    <property type="match status" value="1"/>
</dbReference>
<evidence type="ECO:0000256" key="3">
    <source>
        <dbReference type="ARBA" id="ARBA00023125"/>
    </source>
</evidence>
<dbReference type="FunFam" id="3.40.190.10:FF:000017">
    <property type="entry name" value="Glycine cleavage system transcriptional activator"/>
    <property type="match status" value="1"/>
</dbReference>
<dbReference type="Pfam" id="PF00126">
    <property type="entry name" value="HTH_1"/>
    <property type="match status" value="1"/>
</dbReference>
<comment type="similarity">
    <text evidence="1">Belongs to the LysR transcriptional regulatory family.</text>
</comment>
<dbReference type="PRINTS" id="PR00039">
    <property type="entry name" value="HTHLYSR"/>
</dbReference>
<evidence type="ECO:0000259" key="5">
    <source>
        <dbReference type="PROSITE" id="PS50931"/>
    </source>
</evidence>
<dbReference type="InterPro" id="IPR036390">
    <property type="entry name" value="WH_DNA-bd_sf"/>
</dbReference>